<dbReference type="RefSeq" id="WP_086908100.1">
    <property type="nucleotide sequence ID" value="NZ_CP021324.1"/>
</dbReference>
<dbReference type="Proteomes" id="UP000249949">
    <property type="component" value="Chromosome"/>
</dbReference>
<evidence type="ECO:0000259" key="7">
    <source>
        <dbReference type="Pfam" id="PF09335"/>
    </source>
</evidence>
<dbReference type="InterPro" id="IPR032816">
    <property type="entry name" value="VTT_dom"/>
</dbReference>
<dbReference type="KEGG" id="nct:NMSP_1478"/>
<keyword evidence="4 6" id="KW-1133">Transmembrane helix</keyword>
<proteinExistence type="predicted"/>
<feature type="transmembrane region" description="Helical" evidence="6">
    <location>
        <begin position="56"/>
        <end position="81"/>
    </location>
</feature>
<evidence type="ECO:0000256" key="5">
    <source>
        <dbReference type="ARBA" id="ARBA00023136"/>
    </source>
</evidence>
<dbReference type="OrthoDB" id="204088at2157"/>
<dbReference type="AlphaFoldDB" id="A0A2Z2HMA6"/>
<keyword evidence="9" id="KW-1185">Reference proteome</keyword>
<accession>A0A2Z2HMA6</accession>
<dbReference type="PANTHER" id="PTHR42709">
    <property type="entry name" value="ALKALINE PHOSPHATASE LIKE PROTEIN"/>
    <property type="match status" value="1"/>
</dbReference>
<comment type="subcellular location">
    <subcellularLocation>
        <location evidence="1">Cell membrane</location>
        <topology evidence="1">Multi-pass membrane protein</topology>
    </subcellularLocation>
</comment>
<organism evidence="8 9">
    <name type="scientific">Candidatus Nitrosomarinus catalinensis</name>
    <dbReference type="NCBI Taxonomy" id="1898749"/>
    <lineage>
        <taxon>Archaea</taxon>
        <taxon>Nitrososphaerota</taxon>
        <taxon>Nitrososphaeria</taxon>
        <taxon>Nitrosopumilales</taxon>
        <taxon>Nitrosopumilaceae</taxon>
        <taxon>Candidatus Nitrosomarinus</taxon>
    </lineage>
</organism>
<evidence type="ECO:0000256" key="4">
    <source>
        <dbReference type="ARBA" id="ARBA00022989"/>
    </source>
</evidence>
<evidence type="ECO:0000313" key="8">
    <source>
        <dbReference type="EMBL" id="ARS65083.1"/>
    </source>
</evidence>
<evidence type="ECO:0000256" key="2">
    <source>
        <dbReference type="ARBA" id="ARBA00022475"/>
    </source>
</evidence>
<keyword evidence="2" id="KW-1003">Cell membrane</keyword>
<evidence type="ECO:0000256" key="3">
    <source>
        <dbReference type="ARBA" id="ARBA00022692"/>
    </source>
</evidence>
<dbReference type="EMBL" id="CP021324">
    <property type="protein sequence ID" value="ARS65083.1"/>
    <property type="molecule type" value="Genomic_DNA"/>
</dbReference>
<reference evidence="8 9" key="1">
    <citation type="journal article" date="2017" name="Environ. Microbiol.">
        <title>Genome and epigenome of a novel marine Thaumarchaeota strain suggest viral infection, phosphorothioation DNA modification and multiple restriction systems.</title>
        <authorList>
            <person name="Ahlgren N.A."/>
            <person name="Chen Y."/>
            <person name="Needham D.M."/>
            <person name="Parada A.E."/>
            <person name="Sachdeva R."/>
            <person name="Trinh V."/>
            <person name="Chen T."/>
            <person name="Fuhrman J.A."/>
        </authorList>
    </citation>
    <scope>NUCLEOTIDE SEQUENCE [LARGE SCALE GENOMIC DNA]</scope>
    <source>
        <strain evidence="8 9">SPOT01</strain>
    </source>
</reference>
<name>A0A2Z2HMA6_9ARCH</name>
<gene>
    <name evidence="8" type="ORF">NMSP_1478</name>
</gene>
<protein>
    <recommendedName>
        <fullName evidence="7">VTT domain-containing protein</fullName>
    </recommendedName>
</protein>
<sequence>MEPFDSFILFIADFLGEHLYEGIFLAALIETVIPPIPTLAVFPTAGFLASQQGISLLGIIPMIFLGGIGSTLGTSIIYLIALKLGRTVLLRYLKNFRITEKKLERVEIWFEKYGDKAVLIGRIVPVMREMISVPAGLLKMKIPKFVLFTFIGSCIWSTITILTGYYFGEAIGLTK</sequence>
<feature type="domain" description="VTT" evidence="7">
    <location>
        <begin position="43"/>
        <end position="165"/>
    </location>
</feature>
<feature type="transmembrane region" description="Helical" evidence="6">
    <location>
        <begin position="145"/>
        <end position="167"/>
    </location>
</feature>
<dbReference type="GeneID" id="32901927"/>
<dbReference type="InterPro" id="IPR051311">
    <property type="entry name" value="DedA_domain"/>
</dbReference>
<keyword evidence="3 6" id="KW-0812">Transmembrane</keyword>
<dbReference type="GO" id="GO:0005886">
    <property type="term" value="C:plasma membrane"/>
    <property type="evidence" value="ECO:0007669"/>
    <property type="project" value="UniProtKB-SubCell"/>
</dbReference>
<evidence type="ECO:0000313" key="9">
    <source>
        <dbReference type="Proteomes" id="UP000249949"/>
    </source>
</evidence>
<keyword evidence="5 6" id="KW-0472">Membrane</keyword>
<evidence type="ECO:0000256" key="6">
    <source>
        <dbReference type="SAM" id="Phobius"/>
    </source>
</evidence>
<dbReference type="PANTHER" id="PTHR42709:SF6">
    <property type="entry name" value="UNDECAPRENYL PHOSPHATE TRANSPORTER A"/>
    <property type="match status" value="1"/>
</dbReference>
<dbReference type="Pfam" id="PF09335">
    <property type="entry name" value="VTT_dom"/>
    <property type="match status" value="1"/>
</dbReference>
<evidence type="ECO:0000256" key="1">
    <source>
        <dbReference type="ARBA" id="ARBA00004651"/>
    </source>
</evidence>